<evidence type="ECO:0000313" key="2">
    <source>
        <dbReference type="EMBL" id="KKY24409.1"/>
    </source>
</evidence>
<sequence>MEGPFPVALGRLMHPRAIYGRLLRRLDGDASATPSHGSVRIYQDQYEHLMGLIKANDRLYSYVAERIKFRFVQREHRLYYSMPSRVHRVFADDVIKLIDTRIADVAVLHDSNDKDGNVVKNIANVIKQARVVDMDDVDVDGIWEFNWGPAENSNRACLALDIVYSHQYKTAEMSMTSLITRTEGRPAVGVIISVSNNRMRDNVSAADSNMKKRAFYTIFKVTQKSFDDMGESSFVTKKRSKRCEFREETGSCRDGALRIPMRELIGPNHMQFVDDSDRVTKSILDGEISISNYELNRFLERAEITAESPQEPQDHTSRSDPSM</sequence>
<accession>A0A0G2EQ57</accession>
<reference evidence="2 3" key="1">
    <citation type="submission" date="2015-03" db="EMBL/GenBank/DDBJ databases">
        <authorList>
            <person name="Morales-Cruz A."/>
            <person name="Amrine K.C."/>
            <person name="Cantu D."/>
        </authorList>
    </citation>
    <scope>NUCLEOTIDE SEQUENCE [LARGE SCALE GENOMIC DNA]</scope>
    <source>
        <strain evidence="2">DS831</strain>
    </source>
</reference>
<feature type="compositionally biased region" description="Basic and acidic residues" evidence="1">
    <location>
        <begin position="312"/>
        <end position="323"/>
    </location>
</feature>
<feature type="region of interest" description="Disordered" evidence="1">
    <location>
        <begin position="302"/>
        <end position="323"/>
    </location>
</feature>
<organism evidence="2 3">
    <name type="scientific">Diplodia seriata</name>
    <dbReference type="NCBI Taxonomy" id="420778"/>
    <lineage>
        <taxon>Eukaryota</taxon>
        <taxon>Fungi</taxon>
        <taxon>Dikarya</taxon>
        <taxon>Ascomycota</taxon>
        <taxon>Pezizomycotina</taxon>
        <taxon>Dothideomycetes</taxon>
        <taxon>Dothideomycetes incertae sedis</taxon>
        <taxon>Botryosphaeriales</taxon>
        <taxon>Botryosphaeriaceae</taxon>
        <taxon>Diplodia</taxon>
    </lineage>
</organism>
<proteinExistence type="predicted"/>
<dbReference type="AlphaFoldDB" id="A0A0G2EQ57"/>
<name>A0A0G2EQ57_9PEZI</name>
<protein>
    <submittedName>
        <fullName evidence="2">Uncharacterized protein</fullName>
    </submittedName>
</protein>
<comment type="caution">
    <text evidence="2">The sequence shown here is derived from an EMBL/GenBank/DDBJ whole genome shotgun (WGS) entry which is preliminary data.</text>
</comment>
<evidence type="ECO:0000256" key="1">
    <source>
        <dbReference type="SAM" id="MobiDB-lite"/>
    </source>
</evidence>
<dbReference type="Proteomes" id="UP000034182">
    <property type="component" value="Unassembled WGS sequence"/>
</dbReference>
<gene>
    <name evidence="2" type="ORF">UCDDS831_g02452</name>
</gene>
<dbReference type="EMBL" id="LAQI01000059">
    <property type="protein sequence ID" value="KKY24409.1"/>
    <property type="molecule type" value="Genomic_DNA"/>
</dbReference>
<evidence type="ECO:0000313" key="3">
    <source>
        <dbReference type="Proteomes" id="UP000034182"/>
    </source>
</evidence>
<reference evidence="2 3" key="2">
    <citation type="submission" date="2015-05" db="EMBL/GenBank/DDBJ databases">
        <title>Distinctive expansion of gene families associated with plant cell wall degradation and secondary metabolism in the genomes of grapevine trunk pathogens.</title>
        <authorList>
            <person name="Lawrence D.P."/>
            <person name="Travadon R."/>
            <person name="Rolshausen P.E."/>
            <person name="Baumgartner K."/>
        </authorList>
    </citation>
    <scope>NUCLEOTIDE SEQUENCE [LARGE SCALE GENOMIC DNA]</scope>
    <source>
        <strain evidence="2">DS831</strain>
    </source>
</reference>